<name>A0A915L0T3_ROMCU</name>
<sequence>MEKNEEKQHKLRKIAKNGPKLHGILTNAVRTIGKFVDHIENFTFFFRIGHIGRVINANLSFGTASSPKIAIKRTWDIGVLRNMSNPHVSVG</sequence>
<accession>A0A915L0T3</accession>
<evidence type="ECO:0000313" key="2">
    <source>
        <dbReference type="WBParaSite" id="nRc.2.0.1.t44673-RA"/>
    </source>
</evidence>
<protein>
    <submittedName>
        <fullName evidence="2">Uncharacterized protein</fullName>
    </submittedName>
</protein>
<reference evidence="2" key="1">
    <citation type="submission" date="2022-11" db="UniProtKB">
        <authorList>
            <consortium name="WormBaseParasite"/>
        </authorList>
    </citation>
    <scope>IDENTIFICATION</scope>
</reference>
<organism evidence="1 2">
    <name type="scientific">Romanomermis culicivorax</name>
    <name type="common">Nematode worm</name>
    <dbReference type="NCBI Taxonomy" id="13658"/>
    <lineage>
        <taxon>Eukaryota</taxon>
        <taxon>Metazoa</taxon>
        <taxon>Ecdysozoa</taxon>
        <taxon>Nematoda</taxon>
        <taxon>Enoplea</taxon>
        <taxon>Dorylaimia</taxon>
        <taxon>Mermithida</taxon>
        <taxon>Mermithoidea</taxon>
        <taxon>Mermithidae</taxon>
        <taxon>Romanomermis</taxon>
    </lineage>
</organism>
<proteinExistence type="predicted"/>
<dbReference type="AlphaFoldDB" id="A0A915L0T3"/>
<keyword evidence="1" id="KW-1185">Reference proteome</keyword>
<dbReference type="WBParaSite" id="nRc.2.0.1.t44673-RA">
    <property type="protein sequence ID" value="nRc.2.0.1.t44673-RA"/>
    <property type="gene ID" value="nRc.2.0.1.g44673"/>
</dbReference>
<dbReference type="Proteomes" id="UP000887565">
    <property type="component" value="Unplaced"/>
</dbReference>
<evidence type="ECO:0000313" key="1">
    <source>
        <dbReference type="Proteomes" id="UP000887565"/>
    </source>
</evidence>